<name>A0AA49JFQ7_9BACT</name>
<organism evidence="7">
    <name type="scientific">Roseihalotalea indica</name>
    <dbReference type="NCBI Taxonomy" id="2867963"/>
    <lineage>
        <taxon>Bacteria</taxon>
        <taxon>Pseudomonadati</taxon>
        <taxon>Bacteroidota</taxon>
        <taxon>Cytophagia</taxon>
        <taxon>Cytophagales</taxon>
        <taxon>Catalimonadaceae</taxon>
        <taxon>Roseihalotalea</taxon>
    </lineage>
</organism>
<dbReference type="PROSITE" id="PS00670">
    <property type="entry name" value="D_2_HYDROXYACID_DH_2"/>
    <property type="match status" value="1"/>
</dbReference>
<keyword evidence="2 4" id="KW-0560">Oxidoreductase</keyword>
<dbReference type="Pfam" id="PF02826">
    <property type="entry name" value="2-Hacid_dh_C"/>
    <property type="match status" value="1"/>
</dbReference>
<evidence type="ECO:0000256" key="1">
    <source>
        <dbReference type="ARBA" id="ARBA00005854"/>
    </source>
</evidence>
<protein>
    <submittedName>
        <fullName evidence="7">2-hydroxyacid dehydrogenase</fullName>
    </submittedName>
</protein>
<keyword evidence="3" id="KW-0520">NAD</keyword>
<gene>
    <name evidence="7" type="ORF">K4G66_23440</name>
</gene>
<sequence length="311" mass="35266">MKKCLIVDKMHDSIVPLLNDIGFEAEYLPTITRQEVLEQISEYDGLIVRSKLMIDRELIERATRLTFVARAGAGLDQLDEIALNERDISILNAPEGNRDALAEHTIGMLLNLFNHISVADRQIREGKWDREGNRGIELMGKTVGLIGYGFMGQAFAQRLSSFGVTVLAYDKYKQNYSDAFAREASMDELYSQADILSLHVPLTEETQFLVDENYLSRFDKNIFLVNTARGKVIRLKSLVDALESGKVRGAALDVLENEKINSLTKEQQNSFNYLRQSERVVFTPHVAGWTFESYEKINLTLVRKIKALNLA</sequence>
<comment type="similarity">
    <text evidence="1 4">Belongs to the D-isomer specific 2-hydroxyacid dehydrogenase family.</text>
</comment>
<dbReference type="InterPro" id="IPR006140">
    <property type="entry name" value="D-isomer_DH_NAD-bd"/>
</dbReference>
<dbReference type="EMBL" id="CP120682">
    <property type="protein sequence ID" value="WKN35335.1"/>
    <property type="molecule type" value="Genomic_DNA"/>
</dbReference>
<dbReference type="CDD" id="cd12179">
    <property type="entry name" value="2-Hacid_dh_14"/>
    <property type="match status" value="1"/>
</dbReference>
<evidence type="ECO:0000256" key="2">
    <source>
        <dbReference type="ARBA" id="ARBA00023002"/>
    </source>
</evidence>
<dbReference type="PANTHER" id="PTHR42789:SF1">
    <property type="entry name" value="D-ISOMER SPECIFIC 2-HYDROXYACID DEHYDROGENASE FAMILY PROTEIN (AFU_ORTHOLOGUE AFUA_6G10090)"/>
    <property type="match status" value="1"/>
</dbReference>
<reference evidence="7" key="1">
    <citation type="journal article" date="2023" name="Comput. Struct. Biotechnol. J.">
        <title>Discovery of a novel marine Bacteroidetes with a rich repertoire of carbohydrate-active enzymes.</title>
        <authorList>
            <person name="Chen B."/>
            <person name="Liu G."/>
            <person name="Chen Q."/>
            <person name="Wang H."/>
            <person name="Liu L."/>
            <person name="Tang K."/>
        </authorList>
    </citation>
    <scope>NUCLEOTIDE SEQUENCE</scope>
    <source>
        <strain evidence="7">TK19036</strain>
    </source>
</reference>
<accession>A0AA49JFQ7</accession>
<dbReference type="SUPFAM" id="SSF52283">
    <property type="entry name" value="Formate/glycerate dehydrogenase catalytic domain-like"/>
    <property type="match status" value="1"/>
</dbReference>
<dbReference type="InterPro" id="IPR050857">
    <property type="entry name" value="D-2-hydroxyacid_DH"/>
</dbReference>
<dbReference type="AlphaFoldDB" id="A0AA49JFQ7"/>
<dbReference type="SUPFAM" id="SSF51735">
    <property type="entry name" value="NAD(P)-binding Rossmann-fold domains"/>
    <property type="match status" value="1"/>
</dbReference>
<evidence type="ECO:0000259" key="5">
    <source>
        <dbReference type="Pfam" id="PF00389"/>
    </source>
</evidence>
<dbReference type="InterPro" id="IPR006139">
    <property type="entry name" value="D-isomer_2_OHA_DH_cat_dom"/>
</dbReference>
<dbReference type="InterPro" id="IPR036291">
    <property type="entry name" value="NAD(P)-bd_dom_sf"/>
</dbReference>
<dbReference type="InterPro" id="IPR029753">
    <property type="entry name" value="D-isomer_DH_CS"/>
</dbReference>
<dbReference type="Pfam" id="PF00389">
    <property type="entry name" value="2-Hacid_dh"/>
    <property type="match status" value="1"/>
</dbReference>
<proteinExistence type="inferred from homology"/>
<dbReference type="GO" id="GO:0051287">
    <property type="term" value="F:NAD binding"/>
    <property type="evidence" value="ECO:0007669"/>
    <property type="project" value="InterPro"/>
</dbReference>
<feature type="domain" description="D-isomer specific 2-hydroxyacid dehydrogenase catalytic" evidence="5">
    <location>
        <begin position="5"/>
        <end position="306"/>
    </location>
</feature>
<dbReference type="GO" id="GO:0016616">
    <property type="term" value="F:oxidoreductase activity, acting on the CH-OH group of donors, NAD or NADP as acceptor"/>
    <property type="evidence" value="ECO:0007669"/>
    <property type="project" value="InterPro"/>
</dbReference>
<feature type="domain" description="D-isomer specific 2-hydroxyacid dehydrogenase NAD-binding" evidence="6">
    <location>
        <begin position="106"/>
        <end position="287"/>
    </location>
</feature>
<evidence type="ECO:0000313" key="7">
    <source>
        <dbReference type="EMBL" id="WKN35335.1"/>
    </source>
</evidence>
<dbReference type="Gene3D" id="3.40.50.720">
    <property type="entry name" value="NAD(P)-binding Rossmann-like Domain"/>
    <property type="match status" value="2"/>
</dbReference>
<evidence type="ECO:0000256" key="4">
    <source>
        <dbReference type="RuleBase" id="RU003719"/>
    </source>
</evidence>
<reference evidence="7" key="2">
    <citation type="journal article" date="2024" name="Antonie Van Leeuwenhoek">
        <title>Roseihalotalea indica gen. nov., sp. nov., a halophilic Bacteroidetes from mesopelagic Southwest Indian Ocean with higher carbohydrate metabolic potential.</title>
        <authorList>
            <person name="Chen B."/>
            <person name="Zhang M."/>
            <person name="Lin D."/>
            <person name="Ye J."/>
            <person name="Tang K."/>
        </authorList>
    </citation>
    <scope>NUCLEOTIDE SEQUENCE</scope>
    <source>
        <strain evidence="7">TK19036</strain>
    </source>
</reference>
<evidence type="ECO:0000259" key="6">
    <source>
        <dbReference type="Pfam" id="PF02826"/>
    </source>
</evidence>
<dbReference type="PANTHER" id="PTHR42789">
    <property type="entry name" value="D-ISOMER SPECIFIC 2-HYDROXYACID DEHYDROGENASE FAMILY PROTEIN (AFU_ORTHOLOGUE AFUA_6G10090)"/>
    <property type="match status" value="1"/>
</dbReference>
<evidence type="ECO:0000256" key="3">
    <source>
        <dbReference type="ARBA" id="ARBA00023027"/>
    </source>
</evidence>